<reference evidence="3" key="1">
    <citation type="journal article" date="2019" name="Int. J. Syst. Evol. Microbiol.">
        <title>The Global Catalogue of Microorganisms (GCM) 10K type strain sequencing project: providing services to taxonomists for standard genome sequencing and annotation.</title>
        <authorList>
            <consortium name="The Broad Institute Genomics Platform"/>
            <consortium name="The Broad Institute Genome Sequencing Center for Infectious Disease"/>
            <person name="Wu L."/>
            <person name="Ma J."/>
        </authorList>
    </citation>
    <scope>NUCLEOTIDE SEQUENCE [LARGE SCALE GENOMIC DNA]</scope>
    <source>
        <strain evidence="3">JCM 3272</strain>
    </source>
</reference>
<dbReference type="Proteomes" id="UP001501444">
    <property type="component" value="Unassembled WGS sequence"/>
</dbReference>
<dbReference type="InterPro" id="IPR023393">
    <property type="entry name" value="START-like_dom_sf"/>
</dbReference>
<organism evidence="2 3">
    <name type="scientific">Dactylosporangium salmoneum</name>
    <dbReference type="NCBI Taxonomy" id="53361"/>
    <lineage>
        <taxon>Bacteria</taxon>
        <taxon>Bacillati</taxon>
        <taxon>Actinomycetota</taxon>
        <taxon>Actinomycetes</taxon>
        <taxon>Micromonosporales</taxon>
        <taxon>Micromonosporaceae</taxon>
        <taxon>Dactylosporangium</taxon>
    </lineage>
</organism>
<dbReference type="CDD" id="cd07812">
    <property type="entry name" value="SRPBCC"/>
    <property type="match status" value="1"/>
</dbReference>
<evidence type="ECO:0000259" key="1">
    <source>
        <dbReference type="Pfam" id="PF01814"/>
    </source>
</evidence>
<dbReference type="Pfam" id="PF10604">
    <property type="entry name" value="Polyketide_cyc2"/>
    <property type="match status" value="1"/>
</dbReference>
<keyword evidence="3" id="KW-1185">Reference proteome</keyword>
<dbReference type="EMBL" id="BAAARV010000081">
    <property type="protein sequence ID" value="GAA2376659.1"/>
    <property type="molecule type" value="Genomic_DNA"/>
</dbReference>
<dbReference type="Gene3D" id="1.20.120.520">
    <property type="entry name" value="nmb1532 protein domain like"/>
    <property type="match status" value="1"/>
</dbReference>
<protein>
    <recommendedName>
        <fullName evidence="1">Hemerythrin-like domain-containing protein</fullName>
    </recommendedName>
</protein>
<proteinExistence type="predicted"/>
<name>A0ABP5UFB9_9ACTN</name>
<dbReference type="Gene3D" id="3.30.530.20">
    <property type="match status" value="1"/>
</dbReference>
<dbReference type="InterPro" id="IPR019587">
    <property type="entry name" value="Polyketide_cyclase/dehydratase"/>
</dbReference>
<gene>
    <name evidence="2" type="ORF">GCM10010170_080900</name>
</gene>
<dbReference type="Pfam" id="PF01814">
    <property type="entry name" value="Hemerythrin"/>
    <property type="match status" value="1"/>
</dbReference>
<dbReference type="InterPro" id="IPR012312">
    <property type="entry name" value="Hemerythrin-like"/>
</dbReference>
<dbReference type="RefSeq" id="WP_344617945.1">
    <property type="nucleotide sequence ID" value="NZ_BAAARV010000081.1"/>
</dbReference>
<evidence type="ECO:0000313" key="2">
    <source>
        <dbReference type="EMBL" id="GAA2376659.1"/>
    </source>
</evidence>
<evidence type="ECO:0000313" key="3">
    <source>
        <dbReference type="Proteomes" id="UP001501444"/>
    </source>
</evidence>
<dbReference type="SUPFAM" id="SSF55961">
    <property type="entry name" value="Bet v1-like"/>
    <property type="match status" value="1"/>
</dbReference>
<feature type="domain" description="Hemerythrin-like" evidence="1">
    <location>
        <begin position="80"/>
        <end position="184"/>
    </location>
</feature>
<sequence length="375" mass="41503">MADPGNYLLMHAAIRHELARLARHAADLHAGRRHATAGSAIALREHIDLAFQAIHHHHVAEDTLLWPMLAEVGVTELGELAAEHELLDPMMERIGAALDALVADGGDRAARAALATTAGELDALMRHHLEIEEAVVVPAVADLVSSERHARMERDMQQGQKMPVGFILSWVREADPGRFADLLRHGGLPLRLIASMAPRKRYFDRVHAAYGVEAAAPAVVDLHAEVEVLIPAGPLEVYRRISDPIAMASHSPECYRCAWVDGGPEPLPGARFRGWNRFKGMTWNRLCEIVTARPGEEFAYRTIRTTTRPDSTLWRFRLRPVDGGTLLTQSYELSASPLVMLFEKVSRRPAAMPHAMRRTLERLAADLARDPAPVP</sequence>
<dbReference type="CDD" id="cd12108">
    <property type="entry name" value="Hr-like"/>
    <property type="match status" value="1"/>
</dbReference>
<comment type="caution">
    <text evidence="2">The sequence shown here is derived from an EMBL/GenBank/DDBJ whole genome shotgun (WGS) entry which is preliminary data.</text>
</comment>
<accession>A0ABP5UFB9</accession>